<evidence type="ECO:0008006" key="10">
    <source>
        <dbReference type="Google" id="ProtNLM"/>
    </source>
</evidence>
<evidence type="ECO:0000256" key="5">
    <source>
        <dbReference type="ARBA" id="ARBA00023136"/>
    </source>
</evidence>
<accession>A0A0D2KBI9</accession>
<dbReference type="RefSeq" id="XP_013906567.1">
    <property type="nucleotide sequence ID" value="XM_014051113.1"/>
</dbReference>
<dbReference type="KEGG" id="mng:MNEG_0410"/>
<dbReference type="GeneID" id="25726528"/>
<evidence type="ECO:0000256" key="3">
    <source>
        <dbReference type="ARBA" id="ARBA00022692"/>
    </source>
</evidence>
<dbReference type="InterPro" id="IPR007271">
    <property type="entry name" value="Nuc_sug_transpt"/>
</dbReference>
<evidence type="ECO:0000313" key="9">
    <source>
        <dbReference type="Proteomes" id="UP000054498"/>
    </source>
</evidence>
<evidence type="ECO:0000256" key="2">
    <source>
        <dbReference type="ARBA" id="ARBA00006447"/>
    </source>
</evidence>
<feature type="transmembrane region" description="Helical" evidence="7">
    <location>
        <begin position="181"/>
        <end position="198"/>
    </location>
</feature>
<feature type="transmembrane region" description="Helical" evidence="7">
    <location>
        <begin position="287"/>
        <end position="306"/>
    </location>
</feature>
<keyword evidence="4 7" id="KW-1133">Transmembrane helix</keyword>
<feature type="transmembrane region" description="Helical" evidence="7">
    <location>
        <begin position="77"/>
        <end position="97"/>
    </location>
</feature>
<dbReference type="InterPro" id="IPR037185">
    <property type="entry name" value="EmrE-like"/>
</dbReference>
<organism evidence="8 9">
    <name type="scientific">Monoraphidium neglectum</name>
    <dbReference type="NCBI Taxonomy" id="145388"/>
    <lineage>
        <taxon>Eukaryota</taxon>
        <taxon>Viridiplantae</taxon>
        <taxon>Chlorophyta</taxon>
        <taxon>core chlorophytes</taxon>
        <taxon>Chlorophyceae</taxon>
        <taxon>CS clade</taxon>
        <taxon>Sphaeropleales</taxon>
        <taxon>Selenastraceae</taxon>
        <taxon>Monoraphidium</taxon>
    </lineage>
</organism>
<proteinExistence type="inferred from homology"/>
<dbReference type="AlphaFoldDB" id="A0A0D2KBI9"/>
<dbReference type="GO" id="GO:0000139">
    <property type="term" value="C:Golgi membrane"/>
    <property type="evidence" value="ECO:0007669"/>
    <property type="project" value="InterPro"/>
</dbReference>
<keyword evidence="3 7" id="KW-0812">Transmembrane</keyword>
<dbReference type="Pfam" id="PF04142">
    <property type="entry name" value="Nuc_sug_transp"/>
    <property type="match status" value="1"/>
</dbReference>
<feature type="transmembrane region" description="Helical" evidence="7">
    <location>
        <begin position="104"/>
        <end position="125"/>
    </location>
</feature>
<feature type="region of interest" description="Disordered" evidence="6">
    <location>
        <begin position="389"/>
        <end position="419"/>
    </location>
</feature>
<feature type="transmembrane region" description="Helical" evidence="7">
    <location>
        <begin position="140"/>
        <end position="160"/>
    </location>
</feature>
<dbReference type="PANTHER" id="PTHR13146">
    <property type="match status" value="1"/>
</dbReference>
<feature type="transmembrane region" description="Helical" evidence="7">
    <location>
        <begin position="225"/>
        <end position="250"/>
    </location>
</feature>
<keyword evidence="9" id="KW-1185">Reference proteome</keyword>
<dbReference type="GO" id="GO:0015165">
    <property type="term" value="F:pyrimidine nucleotide-sugar transmembrane transporter activity"/>
    <property type="evidence" value="ECO:0007669"/>
    <property type="project" value="InterPro"/>
</dbReference>
<dbReference type="Proteomes" id="UP000054498">
    <property type="component" value="Unassembled WGS sequence"/>
</dbReference>
<comment type="similarity">
    <text evidence="2">Belongs to the nucleotide-sugar transporter family. CMP-Sialate:CMP antiporter (TC 2.A.7.12) subfamily.</text>
</comment>
<evidence type="ECO:0000313" key="8">
    <source>
        <dbReference type="EMBL" id="KIZ07548.1"/>
    </source>
</evidence>
<feature type="transmembrane region" description="Helical" evidence="7">
    <location>
        <begin position="262"/>
        <end position="281"/>
    </location>
</feature>
<keyword evidence="5 7" id="KW-0472">Membrane</keyword>
<gene>
    <name evidence="8" type="ORF">MNEG_0410</name>
</gene>
<name>A0A0D2KBI9_9CHLO</name>
<dbReference type="SUPFAM" id="SSF103481">
    <property type="entry name" value="Multidrug resistance efflux transporter EmrE"/>
    <property type="match status" value="1"/>
</dbReference>
<evidence type="ECO:0000256" key="1">
    <source>
        <dbReference type="ARBA" id="ARBA00004141"/>
    </source>
</evidence>
<evidence type="ECO:0000256" key="7">
    <source>
        <dbReference type="SAM" id="Phobius"/>
    </source>
</evidence>
<dbReference type="OrthoDB" id="29773at2759"/>
<protein>
    <recommendedName>
        <fullName evidence="10">Solute carrier family 35 member F6</fullName>
    </recommendedName>
</protein>
<sequence length="419" mass="44277">MGYDPHNVPGPCKQLHYALTSTTIVPTPGTGPIKGAPEGQLRKGSLRETLLLSIPSFFDLVATVLMNIGLLSVTASVYQMMRGAEMLFAALFTVVFLHRHLNKFHYLGITCCGVGIALVGMSSIFSGEGSSTHPVSTQQMLAGMGLIVLSQAVQAAQLTFEDFFMADLDMDPMKIVGFEGVFGSILMIFVMMPTAYFLPGGEGTGLHENTFDTFAMIKNSGTLQAVLLIDMFALLAYNISGMMVTGHLGAVFRTVLETMRTLFVWILGLILFYTPLGMGRLGESWTAWSPLQALGFVILVAGTLVYGKGDEEADDADVIEGGLEGTGTAAAADEESAPLIAPSTTAAAVSQPIPARAAPVSVPVGIRAASPHHGSLLASSIRATQTITHGSYSRSVPRGSLGRPGLMARVARGGEDEEE</sequence>
<dbReference type="EMBL" id="KK100251">
    <property type="protein sequence ID" value="KIZ07548.1"/>
    <property type="molecule type" value="Genomic_DNA"/>
</dbReference>
<feature type="transmembrane region" description="Helical" evidence="7">
    <location>
        <begin position="50"/>
        <end position="71"/>
    </location>
</feature>
<comment type="subcellular location">
    <subcellularLocation>
        <location evidence="1">Membrane</location>
        <topology evidence="1">Multi-pass membrane protein</topology>
    </subcellularLocation>
</comment>
<evidence type="ECO:0000256" key="6">
    <source>
        <dbReference type="SAM" id="MobiDB-lite"/>
    </source>
</evidence>
<reference evidence="8 9" key="1">
    <citation type="journal article" date="2013" name="BMC Genomics">
        <title>Reconstruction of the lipid metabolism for the microalga Monoraphidium neglectum from its genome sequence reveals characteristics suitable for biofuel production.</title>
        <authorList>
            <person name="Bogen C."/>
            <person name="Al-Dilaimi A."/>
            <person name="Albersmeier A."/>
            <person name="Wichmann J."/>
            <person name="Grundmann M."/>
            <person name="Rupp O."/>
            <person name="Lauersen K.J."/>
            <person name="Blifernez-Klassen O."/>
            <person name="Kalinowski J."/>
            <person name="Goesmann A."/>
            <person name="Mussgnug J.H."/>
            <person name="Kruse O."/>
        </authorList>
    </citation>
    <scope>NUCLEOTIDE SEQUENCE [LARGE SCALE GENOMIC DNA]</scope>
    <source>
        <strain evidence="8 9">SAG 48.87</strain>
    </source>
</reference>
<dbReference type="PANTHER" id="PTHR13146:SF3">
    <property type="entry name" value="EAMA DOMAIN-CONTAINING PROTEIN"/>
    <property type="match status" value="1"/>
</dbReference>
<evidence type="ECO:0000256" key="4">
    <source>
        <dbReference type="ARBA" id="ARBA00022989"/>
    </source>
</evidence>